<name>A0ACC2AUS5_DIPCM</name>
<evidence type="ECO:0000313" key="1">
    <source>
        <dbReference type="EMBL" id="KAJ7521286.1"/>
    </source>
</evidence>
<keyword evidence="2" id="KW-1185">Reference proteome</keyword>
<proteinExistence type="predicted"/>
<gene>
    <name evidence="1" type="ORF">O6H91_19G045700</name>
</gene>
<dbReference type="Proteomes" id="UP001162992">
    <property type="component" value="Chromosome 19"/>
</dbReference>
<protein>
    <submittedName>
        <fullName evidence="1">Uncharacterized protein</fullName>
    </submittedName>
</protein>
<organism evidence="1 2">
    <name type="scientific">Diphasiastrum complanatum</name>
    <name type="common">Issler's clubmoss</name>
    <name type="synonym">Lycopodium complanatum</name>
    <dbReference type="NCBI Taxonomy" id="34168"/>
    <lineage>
        <taxon>Eukaryota</taxon>
        <taxon>Viridiplantae</taxon>
        <taxon>Streptophyta</taxon>
        <taxon>Embryophyta</taxon>
        <taxon>Tracheophyta</taxon>
        <taxon>Lycopodiopsida</taxon>
        <taxon>Lycopodiales</taxon>
        <taxon>Lycopodiaceae</taxon>
        <taxon>Lycopodioideae</taxon>
        <taxon>Diphasiastrum</taxon>
    </lineage>
</organism>
<sequence>MASAGTPPYITSLSRTLSHPPTPTPTPTPTPPSHDQQQRGPQIMDSSDQLSAQGELPLIDLRLLCHADEAEIQKLVVAAKEWGFLQVANHGVPCKLLSKVEEQACRAFALPVEAKTRAKPAAGSFHGYIFPKSSKEDGKGLPLSEAIRLPLNPEHRAEMIFKFWPEGDEAFSSAIEEYIEAVEAILLLLLRSLASGLGLHPLQFAQNLSKDGNSSALRMNFYPASQPSPTLGFPSHSDPQVITILHQNGVDGLQILKDDKWIAIKPRLGSFVVNVGDTLQVMSNDLYPSVVHRVVMKSDKFRSSVVFAMAPHPQAILRPAAQLVSEQRPSQYRPFTAEEYFLSTRFHGYNGKSNLDRFRISPTLA</sequence>
<comment type="caution">
    <text evidence="1">The sequence shown here is derived from an EMBL/GenBank/DDBJ whole genome shotgun (WGS) entry which is preliminary data.</text>
</comment>
<reference evidence="2" key="1">
    <citation type="journal article" date="2024" name="Proc. Natl. Acad. Sci. U.S.A.">
        <title>Extraordinary preservation of gene collinearity over three hundred million years revealed in homosporous lycophytes.</title>
        <authorList>
            <person name="Li C."/>
            <person name="Wickell D."/>
            <person name="Kuo L.Y."/>
            <person name="Chen X."/>
            <person name="Nie B."/>
            <person name="Liao X."/>
            <person name="Peng D."/>
            <person name="Ji J."/>
            <person name="Jenkins J."/>
            <person name="Williams M."/>
            <person name="Shu S."/>
            <person name="Plott C."/>
            <person name="Barry K."/>
            <person name="Rajasekar S."/>
            <person name="Grimwood J."/>
            <person name="Han X."/>
            <person name="Sun S."/>
            <person name="Hou Z."/>
            <person name="He W."/>
            <person name="Dai G."/>
            <person name="Sun C."/>
            <person name="Schmutz J."/>
            <person name="Leebens-Mack J.H."/>
            <person name="Li F.W."/>
            <person name="Wang L."/>
        </authorList>
    </citation>
    <scope>NUCLEOTIDE SEQUENCE [LARGE SCALE GENOMIC DNA]</scope>
    <source>
        <strain evidence="2">cv. PW_Plant_1</strain>
    </source>
</reference>
<evidence type="ECO:0000313" key="2">
    <source>
        <dbReference type="Proteomes" id="UP001162992"/>
    </source>
</evidence>
<accession>A0ACC2AUS5</accession>
<dbReference type="EMBL" id="CM055110">
    <property type="protein sequence ID" value="KAJ7521286.1"/>
    <property type="molecule type" value="Genomic_DNA"/>
</dbReference>